<dbReference type="Gene3D" id="4.10.60.10">
    <property type="entry name" value="Zinc finger, CCHC-type"/>
    <property type="match status" value="1"/>
</dbReference>
<evidence type="ECO:0000259" key="2">
    <source>
        <dbReference type="PROSITE" id="PS50158"/>
    </source>
</evidence>
<sequence length="462" mass="51866">MSIEEPTTKPVELELKHVLHQLLGILGRFTQYKMKIDEAIQEELTLVELGSHLSIEEFVRVQDSDKPKASQLLQAKPTCWKCGKTGHIKRDCKGVNVGNKANGSGIKGLVDGSSNSLKGERGIEFIFVGYAEYPKDFKFFAVKPNESVLINSIIESNDFIFNENRFSSVPRRSLSIPKGTKYINGSVVPKKVTEEKEAINDEMDSIMGNNTWVLADLSPGFRQKSRIDYFDTYAPVARISTLRLLIAMASIHNLIIHHMDVKTAFLNGELDKEVNLTKEFLSSRFSIKDKGEANVILGIRIKYGSNRIAISQFHYMEKVLKYLKKTMNDRLTYTGYLLVLEGYTDASWISNTKDNSSTSGWVFFLGGGAISWESKKQTCIIGSTMESKFVALAAADKEAKWLRNMTFDIPLWSKTIAPMSIQCDSASTLAKAYSQMYNGKSRHLGVRNSMICELIINGVIWS</sequence>
<keyword evidence="1" id="KW-0479">Metal-binding</keyword>
<dbReference type="GO" id="GO:0003676">
    <property type="term" value="F:nucleic acid binding"/>
    <property type="evidence" value="ECO:0007669"/>
    <property type="project" value="InterPro"/>
</dbReference>
<dbReference type="PANTHER" id="PTHR11439">
    <property type="entry name" value="GAG-POL-RELATED RETROTRANSPOSON"/>
    <property type="match status" value="1"/>
</dbReference>
<dbReference type="InterPro" id="IPR036875">
    <property type="entry name" value="Znf_CCHC_sf"/>
</dbReference>
<keyword evidence="1" id="KW-0863">Zinc-finger</keyword>
<keyword evidence="1" id="KW-0862">Zinc</keyword>
<dbReference type="AlphaFoldDB" id="A0A6L2LAH7"/>
<feature type="domain" description="CCHC-type" evidence="2">
    <location>
        <begin position="79"/>
        <end position="93"/>
    </location>
</feature>
<dbReference type="EMBL" id="BKCJ010004065">
    <property type="protein sequence ID" value="GEU58813.1"/>
    <property type="molecule type" value="Genomic_DNA"/>
</dbReference>
<dbReference type="CDD" id="cd09272">
    <property type="entry name" value="RNase_HI_RT_Ty1"/>
    <property type="match status" value="1"/>
</dbReference>
<protein>
    <submittedName>
        <fullName evidence="3">Zinc finger, CCHC-type</fullName>
    </submittedName>
</protein>
<dbReference type="InterPro" id="IPR001878">
    <property type="entry name" value="Znf_CCHC"/>
</dbReference>
<proteinExistence type="predicted"/>
<evidence type="ECO:0000256" key="1">
    <source>
        <dbReference type="PROSITE-ProRule" id="PRU00047"/>
    </source>
</evidence>
<dbReference type="Pfam" id="PF07727">
    <property type="entry name" value="RVT_2"/>
    <property type="match status" value="1"/>
</dbReference>
<organism evidence="3">
    <name type="scientific">Tanacetum cinerariifolium</name>
    <name type="common">Dalmatian daisy</name>
    <name type="synonym">Chrysanthemum cinerariifolium</name>
    <dbReference type="NCBI Taxonomy" id="118510"/>
    <lineage>
        <taxon>Eukaryota</taxon>
        <taxon>Viridiplantae</taxon>
        <taxon>Streptophyta</taxon>
        <taxon>Embryophyta</taxon>
        <taxon>Tracheophyta</taxon>
        <taxon>Spermatophyta</taxon>
        <taxon>Magnoliopsida</taxon>
        <taxon>eudicotyledons</taxon>
        <taxon>Gunneridae</taxon>
        <taxon>Pentapetalae</taxon>
        <taxon>asterids</taxon>
        <taxon>campanulids</taxon>
        <taxon>Asterales</taxon>
        <taxon>Asteraceae</taxon>
        <taxon>Asteroideae</taxon>
        <taxon>Anthemideae</taxon>
        <taxon>Anthemidinae</taxon>
        <taxon>Tanacetum</taxon>
    </lineage>
</organism>
<dbReference type="SUPFAM" id="SSF57756">
    <property type="entry name" value="Retrovirus zinc finger-like domains"/>
    <property type="match status" value="1"/>
</dbReference>
<dbReference type="InterPro" id="IPR013103">
    <property type="entry name" value="RVT_2"/>
</dbReference>
<dbReference type="SMART" id="SM00343">
    <property type="entry name" value="ZnF_C2HC"/>
    <property type="match status" value="1"/>
</dbReference>
<dbReference type="Pfam" id="PF00098">
    <property type="entry name" value="zf-CCHC"/>
    <property type="match status" value="1"/>
</dbReference>
<comment type="caution">
    <text evidence="3">The sequence shown here is derived from an EMBL/GenBank/DDBJ whole genome shotgun (WGS) entry which is preliminary data.</text>
</comment>
<dbReference type="PROSITE" id="PS50158">
    <property type="entry name" value="ZF_CCHC"/>
    <property type="match status" value="1"/>
</dbReference>
<name>A0A6L2LAH7_TANCI</name>
<dbReference type="GO" id="GO:0008270">
    <property type="term" value="F:zinc ion binding"/>
    <property type="evidence" value="ECO:0007669"/>
    <property type="project" value="UniProtKB-KW"/>
</dbReference>
<gene>
    <name evidence="3" type="ORF">Tci_030791</name>
</gene>
<reference evidence="3" key="1">
    <citation type="journal article" date="2019" name="Sci. Rep.">
        <title>Draft genome of Tanacetum cinerariifolium, the natural source of mosquito coil.</title>
        <authorList>
            <person name="Yamashiro T."/>
            <person name="Shiraishi A."/>
            <person name="Satake H."/>
            <person name="Nakayama K."/>
        </authorList>
    </citation>
    <scope>NUCLEOTIDE SEQUENCE</scope>
</reference>
<accession>A0A6L2LAH7</accession>
<evidence type="ECO:0000313" key="3">
    <source>
        <dbReference type="EMBL" id="GEU58813.1"/>
    </source>
</evidence>
<dbReference type="PANTHER" id="PTHR11439:SF521">
    <property type="entry name" value="RNA-DIRECTED DNA POLYMERASE"/>
    <property type="match status" value="1"/>
</dbReference>